<dbReference type="Gene3D" id="3.40.630.30">
    <property type="match status" value="1"/>
</dbReference>
<evidence type="ECO:0000313" key="2">
    <source>
        <dbReference type="EMBL" id="UTT43131.1"/>
    </source>
</evidence>
<evidence type="ECO:0000313" key="3">
    <source>
        <dbReference type="Proteomes" id="UP001060325"/>
    </source>
</evidence>
<dbReference type="SUPFAM" id="SSF55729">
    <property type="entry name" value="Acyl-CoA N-acyltransferases (Nat)"/>
    <property type="match status" value="1"/>
</dbReference>
<organism evidence="2 3">
    <name type="scientific">Exiguobacterium aurantiacum</name>
    <dbReference type="NCBI Taxonomy" id="33987"/>
    <lineage>
        <taxon>Bacteria</taxon>
        <taxon>Bacillati</taxon>
        <taxon>Bacillota</taxon>
        <taxon>Bacilli</taxon>
        <taxon>Bacillales</taxon>
        <taxon>Bacillales Family XII. Incertae Sedis</taxon>
        <taxon>Exiguobacterium</taxon>
    </lineage>
</organism>
<accession>A0ABY5FNK2</accession>
<dbReference type="CDD" id="cd04301">
    <property type="entry name" value="NAT_SF"/>
    <property type="match status" value="1"/>
</dbReference>
<proteinExistence type="predicted"/>
<dbReference type="RefSeq" id="WP_255177557.1">
    <property type="nucleotide sequence ID" value="NZ_CP101462.1"/>
</dbReference>
<dbReference type="Pfam" id="PF00583">
    <property type="entry name" value="Acetyltransf_1"/>
    <property type="match status" value="1"/>
</dbReference>
<dbReference type="InterPro" id="IPR000182">
    <property type="entry name" value="GNAT_dom"/>
</dbReference>
<keyword evidence="3" id="KW-1185">Reference proteome</keyword>
<dbReference type="PROSITE" id="PS51186">
    <property type="entry name" value="GNAT"/>
    <property type="match status" value="1"/>
</dbReference>
<feature type="domain" description="N-acetyltransferase" evidence="1">
    <location>
        <begin position="16"/>
        <end position="155"/>
    </location>
</feature>
<evidence type="ECO:0000259" key="1">
    <source>
        <dbReference type="PROSITE" id="PS51186"/>
    </source>
</evidence>
<dbReference type="InterPro" id="IPR016181">
    <property type="entry name" value="Acyl_CoA_acyltransferase"/>
</dbReference>
<sequence>MARPFIAYIQNPPRADLYRAFMDGFSDYMIHFDMDETRFEAVFLVRDQNQPSRSIVAYTDDRPVAVMLSGVAHLDTGWVTRCGGLAVAPDYRHLGIANELMRRFDEQATGIRLLEVIQGNEPALALYERLGYETVRDIMYFQSVSTETDASLEPEPITELFETYYPSATHRPIWQVDVRTTQQQAELVRVEEGETTGALLFRGDLLLDVFGRDEDAEWLLRAAAAAGPIKLTLTSDRPALVEAARKLGFVQDDIAQFEMMKSGGIV</sequence>
<gene>
    <name evidence="2" type="ORF">NMQ00_01140</name>
</gene>
<dbReference type="EMBL" id="CP101462">
    <property type="protein sequence ID" value="UTT43131.1"/>
    <property type="molecule type" value="Genomic_DNA"/>
</dbReference>
<dbReference type="Proteomes" id="UP001060325">
    <property type="component" value="Chromosome"/>
</dbReference>
<protein>
    <submittedName>
        <fullName evidence="2">GNAT family N-acetyltransferase</fullName>
    </submittedName>
</protein>
<reference evidence="2" key="1">
    <citation type="submission" date="2022-07" db="EMBL/GenBank/DDBJ databases">
        <title>Complete genome of CX2.</title>
        <authorList>
            <person name="Cao G."/>
        </authorList>
    </citation>
    <scope>NUCLEOTIDE SEQUENCE</scope>
    <source>
        <strain evidence="2">CX2</strain>
    </source>
</reference>
<name>A0ABY5FNK2_9BACL</name>